<dbReference type="PROSITE" id="PS52016">
    <property type="entry name" value="TONB_DEPENDENT_REC_3"/>
    <property type="match status" value="1"/>
</dbReference>
<evidence type="ECO:0000256" key="5">
    <source>
        <dbReference type="ARBA" id="ARBA00022692"/>
    </source>
</evidence>
<evidence type="ECO:0000256" key="8">
    <source>
        <dbReference type="ARBA" id="ARBA00023065"/>
    </source>
</evidence>
<evidence type="ECO:0000256" key="4">
    <source>
        <dbReference type="ARBA" id="ARBA00022496"/>
    </source>
</evidence>
<feature type="chain" id="PRO_5015708144" evidence="14">
    <location>
        <begin position="21"/>
        <end position="789"/>
    </location>
</feature>
<dbReference type="InterPro" id="IPR008969">
    <property type="entry name" value="CarboxyPept-like_regulatory"/>
</dbReference>
<keyword evidence="10 12" id="KW-0472">Membrane</keyword>
<comment type="subcellular location">
    <subcellularLocation>
        <location evidence="1 12">Cell outer membrane</location>
        <topology evidence="1 12">Multi-pass membrane protein</topology>
    </subcellularLocation>
</comment>
<dbReference type="Gene3D" id="2.40.170.20">
    <property type="entry name" value="TonB-dependent receptor, beta-barrel domain"/>
    <property type="match status" value="1"/>
</dbReference>
<dbReference type="EMBL" id="PTRA01000002">
    <property type="protein sequence ID" value="PQA56834.1"/>
    <property type="molecule type" value="Genomic_DNA"/>
</dbReference>
<comment type="similarity">
    <text evidence="12 13">Belongs to the TonB-dependent receptor family.</text>
</comment>
<gene>
    <name evidence="17" type="ORF">C5O19_15975</name>
</gene>
<dbReference type="Pfam" id="PF00593">
    <property type="entry name" value="TonB_dep_Rec_b-barrel"/>
    <property type="match status" value="1"/>
</dbReference>
<protein>
    <submittedName>
        <fullName evidence="17">TonB-dependent siderophore receptor</fullName>
    </submittedName>
</protein>
<keyword evidence="17" id="KW-0675">Receptor</keyword>
<comment type="caution">
    <text evidence="17">The sequence shown here is derived from an EMBL/GenBank/DDBJ whole genome shotgun (WGS) entry which is preliminary data.</text>
</comment>
<name>A0A2S7IJT7_9BACT</name>
<dbReference type="RefSeq" id="WP_104714409.1">
    <property type="nucleotide sequence ID" value="NZ_PTRA01000002.1"/>
</dbReference>
<keyword evidence="7" id="KW-0408">Iron</keyword>
<sequence length="789" mass="88440">MTLRIVGVILLGLFCFSSQAQHFIKGRVKEAQSPQRPLAGASIQLTGTTQGTVSNDEGYFELQSTASSPSITVSHVGYQTQRISLTGNTTPIEINLVAATAQGLKEVTVTSRYYKPYHLNTVSSALRLQTPLINLSQNIQEISAEVIYDQGSFNMTDGITRNVSGVIRQEVSNNLGPYMFMRGGQISTLRNGIDLTPIYRGPVPEDAAIIDRVEFMKGPSLFMNNIGDPAGTFNVLTKQPTGTPQYSATAMLGSWNLYRLAADVDGVLDTQKKFQYRLNVMGMTSQSFVKYDFNRRLLVAPVLKYQISDRTSLTAEYNYQQFSYALFSPIVMSPKGYATLPRDFTIHEPTLKPYHVRDHTAFLTFTHAFSKNWSLTARGALMQNDYEGIYMWVTGVNAANPNILLRNPKYDLARTQVYSQQAFINGKIWTTDLTQQILAGVDVNQKRFRADSYVTYDTYTDAAGKTQPTYYPLTIDAPEYRVEIPNYHTPGGLAKGNTKQSIDYYSVYVLDELTFWKEKLRLTLGGRYTSVNTHNNVSSVLTSSKDQLFTPRVGLSYSIQPTWSVYALYDQTLIPQAGILATGEAIRPLEGINREIGMKKDWLDGRWNTTLSVYHIHRSNIVATDPNNALYRLQVGKTHAKGIELDVVGEVLPGLNAVINYAYNDSKIDSDVNPQLIGARTPMYVKHVQNTWLNYHLPGSKLSSFSVSAGYQYQGGRGERYTTATPHSSPDYFRLDGGIGWHRKHLKVNVLVNNILNKNLIATPWFRSGLYYWVPQAPINARLSIHYVL</sequence>
<evidence type="ECO:0000256" key="3">
    <source>
        <dbReference type="ARBA" id="ARBA00022452"/>
    </source>
</evidence>
<dbReference type="GO" id="GO:0015344">
    <property type="term" value="F:siderophore uptake transmembrane transporter activity"/>
    <property type="evidence" value="ECO:0007669"/>
    <property type="project" value="TreeGrafter"/>
</dbReference>
<dbReference type="GO" id="GO:0009279">
    <property type="term" value="C:cell outer membrane"/>
    <property type="evidence" value="ECO:0007669"/>
    <property type="project" value="UniProtKB-SubCell"/>
</dbReference>
<dbReference type="Gene3D" id="2.60.40.1120">
    <property type="entry name" value="Carboxypeptidase-like, regulatory domain"/>
    <property type="match status" value="1"/>
</dbReference>
<dbReference type="PANTHER" id="PTHR32552">
    <property type="entry name" value="FERRICHROME IRON RECEPTOR-RELATED"/>
    <property type="match status" value="1"/>
</dbReference>
<dbReference type="InterPro" id="IPR000531">
    <property type="entry name" value="Beta-barrel_TonB"/>
</dbReference>
<dbReference type="OrthoDB" id="9758472at2"/>
<keyword evidence="5 12" id="KW-0812">Transmembrane</keyword>
<evidence type="ECO:0000256" key="12">
    <source>
        <dbReference type="PROSITE-ProRule" id="PRU01360"/>
    </source>
</evidence>
<keyword evidence="9 13" id="KW-0798">TonB box</keyword>
<feature type="domain" description="TonB-dependent receptor plug" evidence="16">
    <location>
        <begin position="133"/>
        <end position="232"/>
    </location>
</feature>
<dbReference type="CDD" id="cd01347">
    <property type="entry name" value="ligand_gated_channel"/>
    <property type="match status" value="1"/>
</dbReference>
<evidence type="ECO:0000256" key="6">
    <source>
        <dbReference type="ARBA" id="ARBA00022729"/>
    </source>
</evidence>
<dbReference type="InterPro" id="IPR037066">
    <property type="entry name" value="Plug_dom_sf"/>
</dbReference>
<keyword evidence="6 14" id="KW-0732">Signal</keyword>
<keyword evidence="2 12" id="KW-0813">Transport</keyword>
<evidence type="ECO:0000256" key="14">
    <source>
        <dbReference type="SAM" id="SignalP"/>
    </source>
</evidence>
<evidence type="ECO:0000256" key="9">
    <source>
        <dbReference type="ARBA" id="ARBA00023077"/>
    </source>
</evidence>
<dbReference type="Pfam" id="PF07715">
    <property type="entry name" value="Plug"/>
    <property type="match status" value="1"/>
</dbReference>
<evidence type="ECO:0000313" key="18">
    <source>
        <dbReference type="Proteomes" id="UP000239590"/>
    </source>
</evidence>
<dbReference type="InterPro" id="IPR036942">
    <property type="entry name" value="Beta-barrel_TonB_sf"/>
</dbReference>
<dbReference type="InterPro" id="IPR039426">
    <property type="entry name" value="TonB-dep_rcpt-like"/>
</dbReference>
<evidence type="ECO:0000256" key="11">
    <source>
        <dbReference type="ARBA" id="ARBA00023237"/>
    </source>
</evidence>
<dbReference type="AlphaFoldDB" id="A0A2S7IJT7"/>
<keyword evidence="18" id="KW-1185">Reference proteome</keyword>
<evidence type="ECO:0000256" key="13">
    <source>
        <dbReference type="RuleBase" id="RU003357"/>
    </source>
</evidence>
<evidence type="ECO:0000256" key="7">
    <source>
        <dbReference type="ARBA" id="ARBA00023004"/>
    </source>
</evidence>
<dbReference type="Gene3D" id="2.170.130.10">
    <property type="entry name" value="TonB-dependent receptor, plug domain"/>
    <property type="match status" value="1"/>
</dbReference>
<accession>A0A2S7IJT7</accession>
<evidence type="ECO:0000256" key="10">
    <source>
        <dbReference type="ARBA" id="ARBA00023136"/>
    </source>
</evidence>
<reference evidence="18" key="1">
    <citation type="submission" date="2018-02" db="EMBL/GenBank/DDBJ databases">
        <title>Genome sequencing of Solimonas sp. HR-BB.</title>
        <authorList>
            <person name="Lee Y."/>
            <person name="Jeon C.O."/>
        </authorList>
    </citation>
    <scope>NUCLEOTIDE SEQUENCE [LARGE SCALE GENOMIC DNA]</scope>
    <source>
        <strain evidence="18">HR-U</strain>
    </source>
</reference>
<feature type="signal peptide" evidence="14">
    <location>
        <begin position="1"/>
        <end position="20"/>
    </location>
</feature>
<keyword evidence="11 12" id="KW-0998">Cell outer membrane</keyword>
<keyword evidence="4" id="KW-0410">Iron transport</keyword>
<evidence type="ECO:0000259" key="15">
    <source>
        <dbReference type="Pfam" id="PF00593"/>
    </source>
</evidence>
<keyword evidence="8" id="KW-0406">Ion transport</keyword>
<evidence type="ECO:0000256" key="1">
    <source>
        <dbReference type="ARBA" id="ARBA00004571"/>
    </source>
</evidence>
<evidence type="ECO:0000259" key="16">
    <source>
        <dbReference type="Pfam" id="PF07715"/>
    </source>
</evidence>
<dbReference type="SUPFAM" id="SSF56935">
    <property type="entry name" value="Porins"/>
    <property type="match status" value="1"/>
</dbReference>
<proteinExistence type="inferred from homology"/>
<dbReference type="Proteomes" id="UP000239590">
    <property type="component" value="Unassembled WGS sequence"/>
</dbReference>
<keyword evidence="3 12" id="KW-1134">Transmembrane beta strand</keyword>
<dbReference type="InterPro" id="IPR012910">
    <property type="entry name" value="Plug_dom"/>
</dbReference>
<evidence type="ECO:0000313" key="17">
    <source>
        <dbReference type="EMBL" id="PQA56834.1"/>
    </source>
</evidence>
<feature type="domain" description="TonB-dependent receptor-like beta-barrel" evidence="15">
    <location>
        <begin position="305"/>
        <end position="755"/>
    </location>
</feature>
<dbReference type="PANTHER" id="PTHR32552:SF68">
    <property type="entry name" value="FERRICHROME OUTER MEMBRANE TRANSPORTER_PHAGE RECEPTOR"/>
    <property type="match status" value="1"/>
</dbReference>
<dbReference type="SUPFAM" id="SSF49464">
    <property type="entry name" value="Carboxypeptidase regulatory domain-like"/>
    <property type="match status" value="1"/>
</dbReference>
<organism evidence="17 18">
    <name type="scientific">Siphonobacter curvatus</name>
    <dbReference type="NCBI Taxonomy" id="2094562"/>
    <lineage>
        <taxon>Bacteria</taxon>
        <taxon>Pseudomonadati</taxon>
        <taxon>Bacteroidota</taxon>
        <taxon>Cytophagia</taxon>
        <taxon>Cytophagales</taxon>
        <taxon>Cytophagaceae</taxon>
        <taxon>Siphonobacter</taxon>
    </lineage>
</organism>
<evidence type="ECO:0000256" key="2">
    <source>
        <dbReference type="ARBA" id="ARBA00022448"/>
    </source>
</evidence>
<dbReference type="Pfam" id="PF13715">
    <property type="entry name" value="CarbopepD_reg_2"/>
    <property type="match status" value="1"/>
</dbReference>